<dbReference type="OrthoDB" id="98357at2157"/>
<organism evidence="1 2">
    <name type="scientific">Methanofollis tationis</name>
    <dbReference type="NCBI Taxonomy" id="81417"/>
    <lineage>
        <taxon>Archaea</taxon>
        <taxon>Methanobacteriati</taxon>
        <taxon>Methanobacteriota</taxon>
        <taxon>Stenosarchaea group</taxon>
        <taxon>Methanomicrobia</taxon>
        <taxon>Methanomicrobiales</taxon>
        <taxon>Methanomicrobiaceae</taxon>
        <taxon>Methanofollis</taxon>
    </lineage>
</organism>
<dbReference type="PANTHER" id="PTHR38031">
    <property type="entry name" value="SULFUR CARRIER PROTEIN SLR0821-RELATED"/>
    <property type="match status" value="1"/>
</dbReference>
<dbReference type="CDD" id="cd17505">
    <property type="entry name" value="Ubl_SAMP1_like"/>
    <property type="match status" value="1"/>
</dbReference>
<dbReference type="InterPro" id="IPR012675">
    <property type="entry name" value="Beta-grasp_dom_sf"/>
</dbReference>
<sequence>MQVTVKAFATFRRWMEPQATVVIEEGATVADLLTVLTGRHPGFAGDIFSAPGVLKEYVNILLNGRNVYFLQGLSTPLHEGDLVALFPPAGGG</sequence>
<dbReference type="Proteomes" id="UP000570823">
    <property type="component" value="Unassembled WGS sequence"/>
</dbReference>
<dbReference type="AlphaFoldDB" id="A0A7K4HQL2"/>
<dbReference type="InterPro" id="IPR054834">
    <property type="entry name" value="SAMP1_3"/>
</dbReference>
<dbReference type="Gene3D" id="3.10.20.30">
    <property type="match status" value="1"/>
</dbReference>
<reference evidence="1 2" key="1">
    <citation type="submission" date="2020-06" db="EMBL/GenBank/DDBJ databases">
        <title>Methanofollis fontis sp. nov., a methanogen isolated from marine sediments near a cold seep at Four-Way Closure Ridge offshore southwestern Taiwan.</title>
        <authorList>
            <person name="Chen S.-C."/>
            <person name="Teng N.-H."/>
            <person name="Lin Y.-S."/>
            <person name="Lai M.-C."/>
            <person name="Chen H.-H."/>
            <person name="Wang C.-C."/>
        </authorList>
    </citation>
    <scope>NUCLEOTIDE SEQUENCE [LARGE SCALE GENOMIC DNA]</scope>
    <source>
        <strain evidence="1 2">DSM 2702</strain>
    </source>
</reference>
<proteinExistence type="predicted"/>
<dbReference type="NCBIfam" id="NF041918">
    <property type="entry name" value="SAMP1"/>
    <property type="match status" value="1"/>
</dbReference>
<dbReference type="Pfam" id="PF02597">
    <property type="entry name" value="ThiS"/>
    <property type="match status" value="1"/>
</dbReference>
<accession>A0A7K4HQL2</accession>
<dbReference type="NCBIfam" id="TIGR01687">
    <property type="entry name" value="moaD_arch"/>
    <property type="match status" value="1"/>
</dbReference>
<protein>
    <submittedName>
        <fullName evidence="1">MoaD/ThiS family protein</fullName>
    </submittedName>
</protein>
<dbReference type="RefSeq" id="WP_176788937.1">
    <property type="nucleotide sequence ID" value="NZ_JABXWR010000001.1"/>
</dbReference>
<dbReference type="InterPro" id="IPR010038">
    <property type="entry name" value="MoaD_arc-typ"/>
</dbReference>
<comment type="caution">
    <text evidence="1">The sequence shown here is derived from an EMBL/GenBank/DDBJ whole genome shotgun (WGS) entry which is preliminary data.</text>
</comment>
<name>A0A7K4HQL2_9EURY</name>
<gene>
    <name evidence="1" type="ORF">HWN36_08470</name>
</gene>
<keyword evidence="2" id="KW-1185">Reference proteome</keyword>
<dbReference type="EMBL" id="JABXWR010000001">
    <property type="protein sequence ID" value="NVO67337.1"/>
    <property type="molecule type" value="Genomic_DNA"/>
</dbReference>
<evidence type="ECO:0000313" key="1">
    <source>
        <dbReference type="EMBL" id="NVO67337.1"/>
    </source>
</evidence>
<dbReference type="PANTHER" id="PTHR38031:SF1">
    <property type="entry name" value="SULFUR CARRIER PROTEIN CYSO"/>
    <property type="match status" value="1"/>
</dbReference>
<dbReference type="InterPro" id="IPR003749">
    <property type="entry name" value="ThiS/MoaD-like"/>
</dbReference>
<dbReference type="InterPro" id="IPR052045">
    <property type="entry name" value="Sulfur_Carrier/Prot_Modifier"/>
</dbReference>
<dbReference type="InterPro" id="IPR016155">
    <property type="entry name" value="Mopterin_synth/thiamin_S_b"/>
</dbReference>
<dbReference type="SUPFAM" id="SSF54285">
    <property type="entry name" value="MoaD/ThiS"/>
    <property type="match status" value="1"/>
</dbReference>
<evidence type="ECO:0000313" key="2">
    <source>
        <dbReference type="Proteomes" id="UP000570823"/>
    </source>
</evidence>